<dbReference type="STRING" id="322095.HMPREF3185_01112"/>
<evidence type="ECO:0000313" key="7">
    <source>
        <dbReference type="EMBL" id="KXB76175.1"/>
    </source>
</evidence>
<dbReference type="Gene3D" id="1.10.287.1040">
    <property type="entry name" value="Exonuclease VII, small subunit"/>
    <property type="match status" value="1"/>
</dbReference>
<keyword evidence="2" id="KW-0963">Cytoplasm</keyword>
<dbReference type="AlphaFoldDB" id="A0A134B8B1"/>
<dbReference type="NCBIfam" id="TIGR01280">
    <property type="entry name" value="xseB"/>
    <property type="match status" value="1"/>
</dbReference>
<keyword evidence="3" id="KW-0540">Nuclease</keyword>
<reference evidence="8" key="1">
    <citation type="submission" date="2016-01" db="EMBL/GenBank/DDBJ databases">
        <authorList>
            <person name="Mitreva M."/>
            <person name="Pepin K.H."/>
            <person name="Mihindukulasuriya K.A."/>
            <person name="Fulton R."/>
            <person name="Fronick C."/>
            <person name="O'Laughlin M."/>
            <person name="Miner T."/>
            <person name="Herter B."/>
            <person name="Rosa B.A."/>
            <person name="Cordes M."/>
            <person name="Tomlinson C."/>
            <person name="Wollam A."/>
            <person name="Palsikar V.B."/>
            <person name="Mardis E.R."/>
            <person name="Wilson R.K."/>
        </authorList>
    </citation>
    <scope>NUCLEOTIDE SEQUENCE [LARGE SCALE GENOMIC DNA]</scope>
    <source>
        <strain evidence="8">KA00683</strain>
    </source>
</reference>
<comment type="similarity">
    <text evidence="1">Belongs to the XseB family.</text>
</comment>
<dbReference type="InterPro" id="IPR037004">
    <property type="entry name" value="Exonuc_VII_ssu_sf"/>
</dbReference>
<dbReference type="Proteomes" id="UP000070224">
    <property type="component" value="Unassembled WGS sequence"/>
</dbReference>
<dbReference type="RefSeq" id="WP_009432559.1">
    <property type="nucleotide sequence ID" value="NZ_KQ960446.1"/>
</dbReference>
<dbReference type="GO" id="GO:0008855">
    <property type="term" value="F:exodeoxyribonuclease VII activity"/>
    <property type="evidence" value="ECO:0007669"/>
    <property type="project" value="UniProtKB-UniRule"/>
</dbReference>
<dbReference type="GO" id="GO:0006308">
    <property type="term" value="P:DNA catabolic process"/>
    <property type="evidence" value="ECO:0007669"/>
    <property type="project" value="UniProtKB-UniRule"/>
</dbReference>
<dbReference type="PATRIC" id="fig|322095.3.peg.1096"/>
<dbReference type="Pfam" id="PF02609">
    <property type="entry name" value="Exonuc_VII_S"/>
    <property type="match status" value="1"/>
</dbReference>
<organism evidence="7 8">
    <name type="scientific">Porphyromonas somerae</name>
    <dbReference type="NCBI Taxonomy" id="322095"/>
    <lineage>
        <taxon>Bacteria</taxon>
        <taxon>Pseudomonadati</taxon>
        <taxon>Bacteroidota</taxon>
        <taxon>Bacteroidia</taxon>
        <taxon>Bacteroidales</taxon>
        <taxon>Porphyromonadaceae</taxon>
        <taxon>Porphyromonas</taxon>
    </lineage>
</organism>
<evidence type="ECO:0000256" key="3">
    <source>
        <dbReference type="ARBA" id="ARBA00022722"/>
    </source>
</evidence>
<keyword evidence="4" id="KW-0378">Hydrolase</keyword>
<proteinExistence type="inferred from homology"/>
<name>A0A134B8B1_9PORP</name>
<evidence type="ECO:0000256" key="1">
    <source>
        <dbReference type="ARBA" id="ARBA00009998"/>
    </source>
</evidence>
<protein>
    <recommendedName>
        <fullName evidence="6">Exodeoxyribonuclease VII small subunit</fullName>
        <ecNumber evidence="6">3.1.11.6</ecNumber>
    </recommendedName>
</protein>
<dbReference type="InterPro" id="IPR003761">
    <property type="entry name" value="Exonuc_VII_S"/>
</dbReference>
<comment type="caution">
    <text evidence="7">The sequence shown here is derived from an EMBL/GenBank/DDBJ whole genome shotgun (WGS) entry which is preliminary data.</text>
</comment>
<dbReference type="EMBL" id="LSDK01000076">
    <property type="protein sequence ID" value="KXB76175.1"/>
    <property type="molecule type" value="Genomic_DNA"/>
</dbReference>
<evidence type="ECO:0000256" key="4">
    <source>
        <dbReference type="ARBA" id="ARBA00022801"/>
    </source>
</evidence>
<sequence>MKKDLTYKEAASRLDEIVRRIESESPDVDELTGLVKEAVELSKHCREKLTQADKQLTSLMAQLSEDPQAEG</sequence>
<dbReference type="EC" id="3.1.11.6" evidence="6"/>
<evidence type="ECO:0000256" key="2">
    <source>
        <dbReference type="ARBA" id="ARBA00022490"/>
    </source>
</evidence>
<keyword evidence="5" id="KW-0269">Exonuclease</keyword>
<gene>
    <name evidence="7" type="ORF">HMPREF3185_01112</name>
</gene>
<dbReference type="GO" id="GO:0009318">
    <property type="term" value="C:exodeoxyribonuclease VII complex"/>
    <property type="evidence" value="ECO:0007669"/>
    <property type="project" value="UniProtKB-UniRule"/>
</dbReference>
<evidence type="ECO:0000256" key="5">
    <source>
        <dbReference type="ARBA" id="ARBA00022839"/>
    </source>
</evidence>
<evidence type="ECO:0000313" key="8">
    <source>
        <dbReference type="Proteomes" id="UP000070224"/>
    </source>
</evidence>
<evidence type="ECO:0000256" key="6">
    <source>
        <dbReference type="NCBIfam" id="TIGR01280"/>
    </source>
</evidence>
<accession>A0A134B8B1</accession>
<dbReference type="SUPFAM" id="SSF116842">
    <property type="entry name" value="XseB-like"/>
    <property type="match status" value="1"/>
</dbReference>
<dbReference type="OrthoDB" id="1525214at2"/>
<keyword evidence="8" id="KW-1185">Reference proteome</keyword>